<gene>
    <name evidence="8 9" type="primary">LOC136081717</name>
</gene>
<dbReference type="PROSITE" id="PS50112">
    <property type="entry name" value="PAS"/>
    <property type="match status" value="1"/>
</dbReference>
<dbReference type="Proteomes" id="UP001652625">
    <property type="component" value="Chromosome 06"/>
</dbReference>
<reference evidence="8 9" key="1">
    <citation type="submission" date="2025-05" db="UniProtKB">
        <authorList>
            <consortium name="RefSeq"/>
        </authorList>
    </citation>
    <scope>IDENTIFICATION</scope>
</reference>
<dbReference type="NCBIfam" id="TIGR00229">
    <property type="entry name" value="sensory_box"/>
    <property type="match status" value="1"/>
</dbReference>
<dbReference type="Gene3D" id="4.10.280.10">
    <property type="entry name" value="Helix-loop-helix DNA-binding domain"/>
    <property type="match status" value="1"/>
</dbReference>
<dbReference type="InterPro" id="IPR011598">
    <property type="entry name" value="bHLH_dom"/>
</dbReference>
<evidence type="ECO:0000259" key="5">
    <source>
        <dbReference type="PROSITE" id="PS50112"/>
    </source>
</evidence>
<dbReference type="PANTHER" id="PTHR23043:SF40">
    <property type="match status" value="1"/>
</dbReference>
<dbReference type="InterPro" id="IPR000014">
    <property type="entry name" value="PAS"/>
</dbReference>
<comment type="subcellular location">
    <subcellularLocation>
        <location evidence="1">Nucleus</location>
    </subcellularLocation>
</comment>
<name>A0ABM4C260_HYDVU</name>
<keyword evidence="2" id="KW-0805">Transcription regulation</keyword>
<dbReference type="CDD" id="cd19696">
    <property type="entry name" value="bHLH-PAS_AhR_like"/>
    <property type="match status" value="1"/>
</dbReference>
<feature type="domain" description="BHLH" evidence="6">
    <location>
        <begin position="18"/>
        <end position="71"/>
    </location>
</feature>
<evidence type="ECO:0000256" key="4">
    <source>
        <dbReference type="ARBA" id="ARBA00023242"/>
    </source>
</evidence>
<keyword evidence="7" id="KW-1185">Reference proteome</keyword>
<dbReference type="InterPro" id="IPR035965">
    <property type="entry name" value="PAS-like_dom_sf"/>
</dbReference>
<dbReference type="RefSeq" id="XP_065655611.1">
    <property type="nucleotide sequence ID" value="XM_065799539.1"/>
</dbReference>
<sequence>MAEKYRIPKVGQRQDCKLLNSKSVNPSKRHRDRLNKELDNLVNLLPFSEDVIRRLDKLSILRLSVSYLRNKSYFQKKNIRSVSCGNDKFISNLIHQGLNSFILVTSIDGMIFYVSEGIKDKIGYSQSQLLHQRVETILHEDDKKKIDAYFKALINYEEKFKSHKNCRYNDIVGHQKDILVRFKSVLDGSPADVFKPFHMSGTLRRLFPNSSKITTNYALFSICTPAVTTLSVLEIQMENNLFCTKNNLDLTFVDIDIRGKELLGYSQNDIYGQSSYVLVHQLDIQHLRCKHTEMAVYGWSTIAAFRFLNKKGKLTWVSGYAKVHYSNGKPDYVVTTNRLMSDEEGMAMLSMRDEADCKSLQDIGLTEPDNYSKALELGFPDRIIAKLGNSSSVVPLQISPFEEKKKGNSSSCLQSDVIELRISPFEEKKKKDFSSCQYDNISNCDSKSDVYYDQYAEQKPEICPPIKLFENYSNLRHYPYARELHVEHLSTQSLEHYDYSQCQSSNFVPVEYEEVPPNVSLIMPQYDLSSILRSQAAFGNYRTDHVQFPPYLFEPH</sequence>
<evidence type="ECO:0000256" key="1">
    <source>
        <dbReference type="ARBA" id="ARBA00004123"/>
    </source>
</evidence>
<dbReference type="PROSITE" id="PS50888">
    <property type="entry name" value="BHLH"/>
    <property type="match status" value="1"/>
</dbReference>
<dbReference type="SUPFAM" id="SSF55785">
    <property type="entry name" value="PYP-like sensor domain (PAS domain)"/>
    <property type="match status" value="2"/>
</dbReference>
<evidence type="ECO:0000313" key="9">
    <source>
        <dbReference type="RefSeq" id="XP_065655612.1"/>
    </source>
</evidence>
<dbReference type="Pfam" id="PF13426">
    <property type="entry name" value="PAS_9"/>
    <property type="match status" value="1"/>
</dbReference>
<dbReference type="PANTHER" id="PTHR23043">
    <property type="entry name" value="HYPOXIA-INDUCIBLE FACTOR 1 ALPHA"/>
    <property type="match status" value="1"/>
</dbReference>
<organism evidence="7 9">
    <name type="scientific">Hydra vulgaris</name>
    <name type="common">Hydra</name>
    <name type="synonym">Hydra attenuata</name>
    <dbReference type="NCBI Taxonomy" id="6087"/>
    <lineage>
        <taxon>Eukaryota</taxon>
        <taxon>Metazoa</taxon>
        <taxon>Cnidaria</taxon>
        <taxon>Hydrozoa</taxon>
        <taxon>Hydroidolina</taxon>
        <taxon>Anthoathecata</taxon>
        <taxon>Aplanulata</taxon>
        <taxon>Hydridae</taxon>
        <taxon>Hydra</taxon>
    </lineage>
</organism>
<evidence type="ECO:0000259" key="6">
    <source>
        <dbReference type="PROSITE" id="PS50888"/>
    </source>
</evidence>
<dbReference type="Pfam" id="PF00010">
    <property type="entry name" value="HLH"/>
    <property type="match status" value="1"/>
</dbReference>
<accession>A0ABM4C260</accession>
<dbReference type="SUPFAM" id="SSF47459">
    <property type="entry name" value="HLH, helix-loop-helix DNA-binding domain"/>
    <property type="match status" value="1"/>
</dbReference>
<dbReference type="GeneID" id="136081717"/>
<keyword evidence="3" id="KW-0804">Transcription</keyword>
<dbReference type="InterPro" id="IPR036638">
    <property type="entry name" value="HLH_DNA-bd_sf"/>
</dbReference>
<keyword evidence="4" id="KW-0539">Nucleus</keyword>
<feature type="domain" description="PAS" evidence="5">
    <location>
        <begin position="86"/>
        <end position="157"/>
    </location>
</feature>
<dbReference type="CDD" id="cd00130">
    <property type="entry name" value="PAS"/>
    <property type="match status" value="2"/>
</dbReference>
<dbReference type="RefSeq" id="XP_065655612.1">
    <property type="nucleotide sequence ID" value="XM_065799540.1"/>
</dbReference>
<evidence type="ECO:0000256" key="2">
    <source>
        <dbReference type="ARBA" id="ARBA00023015"/>
    </source>
</evidence>
<evidence type="ECO:0000313" key="7">
    <source>
        <dbReference type="Proteomes" id="UP001652625"/>
    </source>
</evidence>
<proteinExistence type="predicted"/>
<dbReference type="Gene3D" id="3.30.450.20">
    <property type="entry name" value="PAS domain"/>
    <property type="match status" value="2"/>
</dbReference>
<dbReference type="SMART" id="SM00353">
    <property type="entry name" value="HLH"/>
    <property type="match status" value="1"/>
</dbReference>
<evidence type="ECO:0000313" key="8">
    <source>
        <dbReference type="RefSeq" id="XP_065655611.1"/>
    </source>
</evidence>
<dbReference type="Pfam" id="PF14598">
    <property type="entry name" value="PAS_11"/>
    <property type="match status" value="1"/>
</dbReference>
<protein>
    <submittedName>
        <fullName evidence="8 9">Aryl hydrocarbon receptor-like isoform X1</fullName>
    </submittedName>
</protein>
<dbReference type="SMART" id="SM00091">
    <property type="entry name" value="PAS"/>
    <property type="match status" value="2"/>
</dbReference>
<evidence type="ECO:0000256" key="3">
    <source>
        <dbReference type="ARBA" id="ARBA00023163"/>
    </source>
</evidence>